<keyword evidence="3" id="KW-0547">Nucleotide-binding</keyword>
<dbReference type="GO" id="GO:0006744">
    <property type="term" value="P:ubiquinone biosynthetic process"/>
    <property type="evidence" value="ECO:0007669"/>
    <property type="project" value="TreeGrafter"/>
</dbReference>
<evidence type="ECO:0000256" key="3">
    <source>
        <dbReference type="ARBA" id="ARBA00022741"/>
    </source>
</evidence>
<dbReference type="InterPro" id="IPR004147">
    <property type="entry name" value="ABC1_dom"/>
</dbReference>
<keyword evidence="2" id="KW-0808">Transferase</keyword>
<dbReference type="InterPro" id="IPR011009">
    <property type="entry name" value="Kinase-like_dom_sf"/>
</dbReference>
<protein>
    <submittedName>
        <fullName evidence="6">ABC1-domain-containing protein</fullName>
    </submittedName>
</protein>
<dbReference type="Pfam" id="PF03109">
    <property type="entry name" value="ABC1"/>
    <property type="match status" value="1"/>
</dbReference>
<dbReference type="GO" id="GO:0016740">
    <property type="term" value="F:transferase activity"/>
    <property type="evidence" value="ECO:0007669"/>
    <property type="project" value="UniProtKB-KW"/>
</dbReference>
<name>A0A1B7MLG3_9AGAM</name>
<dbReference type="FunCoup" id="A0A1B7MLG3">
    <property type="interactions" value="179"/>
</dbReference>
<reference evidence="6 7" key="1">
    <citation type="submission" date="2016-06" db="EMBL/GenBank/DDBJ databases">
        <title>Comparative genomics of the ectomycorrhizal sister species Rhizopogon vinicolor and Rhizopogon vesiculosus (Basidiomycota: Boletales) reveals a divergence of the mating type B locus.</title>
        <authorList>
            <consortium name="DOE Joint Genome Institute"/>
            <person name="Mujic A.B."/>
            <person name="Kuo A."/>
            <person name="Tritt A."/>
            <person name="Lipzen A."/>
            <person name="Chen C."/>
            <person name="Johnson J."/>
            <person name="Sharma A."/>
            <person name="Barry K."/>
            <person name="Grigoriev I.V."/>
            <person name="Spatafora J.W."/>
        </authorList>
    </citation>
    <scope>NUCLEOTIDE SEQUENCE [LARGE SCALE GENOMIC DNA]</scope>
    <source>
        <strain evidence="6 7">AM-OR11-026</strain>
    </source>
</reference>
<evidence type="ECO:0000313" key="6">
    <source>
        <dbReference type="EMBL" id="OAX33458.1"/>
    </source>
</evidence>
<organism evidence="6 7">
    <name type="scientific">Rhizopogon vinicolor AM-OR11-026</name>
    <dbReference type="NCBI Taxonomy" id="1314800"/>
    <lineage>
        <taxon>Eukaryota</taxon>
        <taxon>Fungi</taxon>
        <taxon>Dikarya</taxon>
        <taxon>Basidiomycota</taxon>
        <taxon>Agaricomycotina</taxon>
        <taxon>Agaricomycetes</taxon>
        <taxon>Agaricomycetidae</taxon>
        <taxon>Boletales</taxon>
        <taxon>Suillineae</taxon>
        <taxon>Rhizopogonaceae</taxon>
        <taxon>Rhizopogon</taxon>
    </lineage>
</organism>
<evidence type="ECO:0000256" key="2">
    <source>
        <dbReference type="ARBA" id="ARBA00022679"/>
    </source>
</evidence>
<dbReference type="AlphaFoldDB" id="A0A1B7MLG3"/>
<keyword evidence="7" id="KW-1185">Reference proteome</keyword>
<evidence type="ECO:0000259" key="5">
    <source>
        <dbReference type="Pfam" id="PF03109"/>
    </source>
</evidence>
<dbReference type="PANTHER" id="PTHR43851:SF3">
    <property type="entry name" value="COENZYME Q8"/>
    <property type="match status" value="1"/>
</dbReference>
<dbReference type="OrthoDB" id="201153at2759"/>
<dbReference type="Proteomes" id="UP000092154">
    <property type="component" value="Unassembled WGS sequence"/>
</dbReference>
<dbReference type="EMBL" id="KV448765">
    <property type="protein sequence ID" value="OAX33458.1"/>
    <property type="molecule type" value="Genomic_DNA"/>
</dbReference>
<dbReference type="STRING" id="1314800.A0A1B7MLG3"/>
<evidence type="ECO:0000313" key="7">
    <source>
        <dbReference type="Proteomes" id="UP000092154"/>
    </source>
</evidence>
<dbReference type="GO" id="GO:0005524">
    <property type="term" value="F:ATP binding"/>
    <property type="evidence" value="ECO:0007669"/>
    <property type="project" value="UniProtKB-KW"/>
</dbReference>
<keyword evidence="4" id="KW-0067">ATP-binding</keyword>
<dbReference type="InterPro" id="IPR051409">
    <property type="entry name" value="Atypical_kinase_ADCK"/>
</dbReference>
<dbReference type="InterPro" id="IPR034646">
    <property type="entry name" value="ADCK3_dom"/>
</dbReference>
<evidence type="ECO:0000256" key="4">
    <source>
        <dbReference type="ARBA" id="ARBA00022840"/>
    </source>
</evidence>
<dbReference type="SUPFAM" id="SSF56112">
    <property type="entry name" value="Protein kinase-like (PK-like)"/>
    <property type="match status" value="1"/>
</dbReference>
<comment type="similarity">
    <text evidence="1">Belongs to the protein kinase superfamily. ADCK protein kinase family.</text>
</comment>
<sequence>MMTEANITRLVSKLSKMRGAALKLGQFMSIQDTHILPPEVDKIFRRVQDGAHYMPDWQMEQVLRTSLGETWADNFISFDRIPFAAASIGQVHHAVLTPNHSPSGGEDGQRVAVKIQFPNIANSIASDLGYVKMLLTAGSLLPRGLFLDRTIQVMKDELADECDYSREASFLKRYGARECLGEDTRFKVPWVWPGSTERVLVMEYVEGVGIGDAVIGALPQDERNEIASRIIELCLRELFQFRLMQTDPNFTNFLWHSKTQQLSLVDFGATREYKKEFMDNWLRLLQAAASEDRAACAELSRTLGYLTGEENEIMLDAHIDSMVLLATPFKPTTTQPFAFGPGTPWADITARIRTTIPVMLKHRLTPPPRETYSLNRKLSGAFLLASRLRAVVDTKKLWDLVVDSYKFG</sequence>
<feature type="domain" description="ABC1 atypical kinase-like" evidence="5">
    <location>
        <begin position="46"/>
        <end position="299"/>
    </location>
</feature>
<accession>A0A1B7MLG3</accession>
<evidence type="ECO:0000256" key="1">
    <source>
        <dbReference type="ARBA" id="ARBA00009670"/>
    </source>
</evidence>
<dbReference type="PANTHER" id="PTHR43851">
    <property type="match status" value="1"/>
</dbReference>
<dbReference type="CDD" id="cd13970">
    <property type="entry name" value="ABC1_ADCK3"/>
    <property type="match status" value="1"/>
</dbReference>
<proteinExistence type="inferred from homology"/>
<dbReference type="InParanoid" id="A0A1B7MLG3"/>
<gene>
    <name evidence="6" type="ORF">K503DRAFT_700366</name>
</gene>